<protein>
    <submittedName>
        <fullName evidence="11">Uncharacterized protein</fullName>
    </submittedName>
</protein>
<feature type="domain" description="HTH myb-type" evidence="10">
    <location>
        <begin position="96"/>
        <end position="152"/>
    </location>
</feature>
<accession>A0A7J6E3F0</accession>
<comment type="subcellular location">
    <subcellularLocation>
        <location evidence="1">Nucleus</location>
    </subcellularLocation>
</comment>
<dbReference type="PROSITE" id="PS50090">
    <property type="entry name" value="MYB_LIKE"/>
    <property type="match status" value="1"/>
</dbReference>
<reference evidence="11 12" key="1">
    <citation type="journal article" date="2020" name="bioRxiv">
        <title>Sequence and annotation of 42 cannabis genomes reveals extensive copy number variation in cannabinoid synthesis and pathogen resistance genes.</title>
        <authorList>
            <person name="Mckernan K.J."/>
            <person name="Helbert Y."/>
            <person name="Kane L.T."/>
            <person name="Ebling H."/>
            <person name="Zhang L."/>
            <person name="Liu B."/>
            <person name="Eaton Z."/>
            <person name="Mclaughlin S."/>
            <person name="Kingan S."/>
            <person name="Baybayan P."/>
            <person name="Concepcion G."/>
            <person name="Jordan M."/>
            <person name="Riva A."/>
            <person name="Barbazuk W."/>
            <person name="Harkins T."/>
        </authorList>
    </citation>
    <scope>NUCLEOTIDE SEQUENCE [LARGE SCALE GENOMIC DNA]</scope>
    <source>
        <strain evidence="12">cv. Jamaican Lion 4</strain>
        <tissue evidence="11">Leaf</tissue>
    </source>
</reference>
<dbReference type="GO" id="GO:0008270">
    <property type="term" value="F:zinc ion binding"/>
    <property type="evidence" value="ECO:0007669"/>
    <property type="project" value="UniProtKB-KW"/>
</dbReference>
<dbReference type="AlphaFoldDB" id="A0A7J6E3F0"/>
<dbReference type="GO" id="GO:0005634">
    <property type="term" value="C:nucleus"/>
    <property type="evidence" value="ECO:0007669"/>
    <property type="project" value="UniProtKB-SubCell"/>
</dbReference>
<dbReference type="InterPro" id="IPR009057">
    <property type="entry name" value="Homeodomain-like_sf"/>
</dbReference>
<evidence type="ECO:0000256" key="7">
    <source>
        <dbReference type="SAM" id="MobiDB-lite"/>
    </source>
</evidence>
<dbReference type="PROSITE" id="PS50158">
    <property type="entry name" value="ZF_CCHC"/>
    <property type="match status" value="1"/>
</dbReference>
<evidence type="ECO:0000256" key="1">
    <source>
        <dbReference type="ARBA" id="ARBA00004123"/>
    </source>
</evidence>
<keyword evidence="6" id="KW-0479">Metal-binding</keyword>
<dbReference type="GO" id="GO:0006355">
    <property type="term" value="P:regulation of DNA-templated transcription"/>
    <property type="evidence" value="ECO:0007669"/>
    <property type="project" value="UniProtKB-ARBA"/>
</dbReference>
<dbReference type="GO" id="GO:0003677">
    <property type="term" value="F:DNA binding"/>
    <property type="evidence" value="ECO:0007669"/>
    <property type="project" value="UniProtKB-KW"/>
</dbReference>
<dbReference type="SUPFAM" id="SSF46689">
    <property type="entry name" value="Homeodomain-like"/>
    <property type="match status" value="1"/>
</dbReference>
<evidence type="ECO:0000256" key="6">
    <source>
        <dbReference type="PROSITE-ProRule" id="PRU00047"/>
    </source>
</evidence>
<dbReference type="InterPro" id="IPR001878">
    <property type="entry name" value="Znf_CCHC"/>
</dbReference>
<dbReference type="GO" id="GO:0009723">
    <property type="term" value="P:response to ethylene"/>
    <property type="evidence" value="ECO:0007669"/>
    <property type="project" value="TreeGrafter"/>
</dbReference>
<dbReference type="GO" id="GO:0009739">
    <property type="term" value="P:response to gibberellin"/>
    <property type="evidence" value="ECO:0007669"/>
    <property type="project" value="TreeGrafter"/>
</dbReference>
<dbReference type="EMBL" id="JAATIQ010000519">
    <property type="protein sequence ID" value="KAF4352836.1"/>
    <property type="molecule type" value="Genomic_DNA"/>
</dbReference>
<evidence type="ECO:0000313" key="11">
    <source>
        <dbReference type="EMBL" id="KAF4352836.1"/>
    </source>
</evidence>
<dbReference type="Proteomes" id="UP000583929">
    <property type="component" value="Unassembled WGS sequence"/>
</dbReference>
<evidence type="ECO:0000313" key="12">
    <source>
        <dbReference type="Proteomes" id="UP000583929"/>
    </source>
</evidence>
<proteinExistence type="predicted"/>
<dbReference type="NCBIfam" id="TIGR01557">
    <property type="entry name" value="myb_SHAQKYF"/>
    <property type="match status" value="1"/>
</dbReference>
<dbReference type="SMART" id="SM00717">
    <property type="entry name" value="SANT"/>
    <property type="match status" value="1"/>
</dbReference>
<evidence type="ECO:0000256" key="2">
    <source>
        <dbReference type="ARBA" id="ARBA00023015"/>
    </source>
</evidence>
<keyword evidence="6" id="KW-0862">Zinc</keyword>
<sequence length="265" mass="30493">MMRRIVRKCSHCGKTGHNSRTCKTTTTHHHALIRLFGVQLYSSSSSNSNSSMEFMSSSSSSSSSSSFSSTTYVMDHFTEKKKFSHNNNGSYQTKINSKKGGMAWTVEEHKRFLIGLEKLGKGDWRGISTNFVHTRTSTQVASHAQKFFNRHTNIYKINRRRSSLLDMGGDKIFYKRGEKFDEKISNYTRSTYFDDVLKINHLERPIYMNNEYKYDHDDDHKHHHSSPTSHKHHHSSPTSELELKLGAPNTSNTIAKTSPQNLLFY</sequence>
<keyword evidence="3" id="KW-0238">DNA-binding</keyword>
<dbReference type="InterPro" id="IPR006447">
    <property type="entry name" value="Myb_dom_plants"/>
</dbReference>
<name>A0A7J6E3F0_CANSA</name>
<dbReference type="CDD" id="cd00167">
    <property type="entry name" value="SANT"/>
    <property type="match status" value="1"/>
</dbReference>
<feature type="compositionally biased region" description="Basic residues" evidence="7">
    <location>
        <begin position="221"/>
        <end position="235"/>
    </location>
</feature>
<comment type="caution">
    <text evidence="11">The sequence shown here is derived from an EMBL/GenBank/DDBJ whole genome shotgun (WGS) entry which is preliminary data.</text>
</comment>
<dbReference type="FunFam" id="1.10.10.60:FF:000009">
    <property type="entry name" value="transcription factor MYB1R1"/>
    <property type="match status" value="1"/>
</dbReference>
<evidence type="ECO:0000259" key="9">
    <source>
        <dbReference type="PROSITE" id="PS50158"/>
    </source>
</evidence>
<dbReference type="Pfam" id="PF00249">
    <property type="entry name" value="Myb_DNA-binding"/>
    <property type="match status" value="1"/>
</dbReference>
<keyword evidence="2" id="KW-0805">Transcription regulation</keyword>
<dbReference type="PANTHER" id="PTHR44191:SF62">
    <property type="entry name" value="OS04G0341900 PROTEIN"/>
    <property type="match status" value="1"/>
</dbReference>
<gene>
    <name evidence="11" type="ORF">G4B88_024763</name>
</gene>
<feature type="region of interest" description="Disordered" evidence="7">
    <location>
        <begin position="213"/>
        <end position="244"/>
    </location>
</feature>
<evidence type="ECO:0000259" key="10">
    <source>
        <dbReference type="PROSITE" id="PS51294"/>
    </source>
</evidence>
<evidence type="ECO:0000256" key="3">
    <source>
        <dbReference type="ARBA" id="ARBA00023125"/>
    </source>
</evidence>
<evidence type="ECO:0000256" key="5">
    <source>
        <dbReference type="ARBA" id="ARBA00023242"/>
    </source>
</evidence>
<keyword evidence="12" id="KW-1185">Reference proteome</keyword>
<keyword evidence="6" id="KW-0863">Zinc-finger</keyword>
<dbReference type="InterPro" id="IPR001005">
    <property type="entry name" value="SANT/Myb"/>
</dbReference>
<keyword evidence="5" id="KW-0539">Nucleus</keyword>
<dbReference type="InterPro" id="IPR052245">
    <property type="entry name" value="Plant_Stress_Dev_TF"/>
</dbReference>
<keyword evidence="4" id="KW-0804">Transcription</keyword>
<dbReference type="PANTHER" id="PTHR44191">
    <property type="entry name" value="TRANSCRIPTION FACTOR KUA1"/>
    <property type="match status" value="1"/>
</dbReference>
<evidence type="ECO:0000259" key="8">
    <source>
        <dbReference type="PROSITE" id="PS50090"/>
    </source>
</evidence>
<organism evidence="11 12">
    <name type="scientific">Cannabis sativa</name>
    <name type="common">Hemp</name>
    <name type="synonym">Marijuana</name>
    <dbReference type="NCBI Taxonomy" id="3483"/>
    <lineage>
        <taxon>Eukaryota</taxon>
        <taxon>Viridiplantae</taxon>
        <taxon>Streptophyta</taxon>
        <taxon>Embryophyta</taxon>
        <taxon>Tracheophyta</taxon>
        <taxon>Spermatophyta</taxon>
        <taxon>Magnoliopsida</taxon>
        <taxon>eudicotyledons</taxon>
        <taxon>Gunneridae</taxon>
        <taxon>Pentapetalae</taxon>
        <taxon>rosids</taxon>
        <taxon>fabids</taxon>
        <taxon>Rosales</taxon>
        <taxon>Cannabaceae</taxon>
        <taxon>Cannabis</taxon>
    </lineage>
</organism>
<feature type="domain" description="CCHC-type" evidence="9">
    <location>
        <begin position="7"/>
        <end position="23"/>
    </location>
</feature>
<dbReference type="InterPro" id="IPR017930">
    <property type="entry name" value="Myb_dom"/>
</dbReference>
<dbReference type="Gene3D" id="1.10.10.60">
    <property type="entry name" value="Homeodomain-like"/>
    <property type="match status" value="1"/>
</dbReference>
<evidence type="ECO:0000256" key="4">
    <source>
        <dbReference type="ARBA" id="ARBA00023163"/>
    </source>
</evidence>
<dbReference type="PROSITE" id="PS51294">
    <property type="entry name" value="HTH_MYB"/>
    <property type="match status" value="1"/>
</dbReference>
<feature type="domain" description="Myb-like" evidence="8">
    <location>
        <begin position="96"/>
        <end position="148"/>
    </location>
</feature>